<feature type="transmembrane region" description="Helical" evidence="1">
    <location>
        <begin position="20"/>
        <end position="42"/>
    </location>
</feature>
<dbReference type="Proteomes" id="UP000215383">
    <property type="component" value="Chromosome 1"/>
</dbReference>
<feature type="transmembrane region" description="Helical" evidence="1">
    <location>
        <begin position="145"/>
        <end position="165"/>
    </location>
</feature>
<accession>A0A239TYD0</accession>
<dbReference type="RefSeq" id="WP_051177616.1">
    <property type="nucleotide sequence ID" value="NZ_CALXYH010000016.1"/>
</dbReference>
<dbReference type="AlphaFoldDB" id="A0A239TYD0"/>
<name>A0A239TYD0_9FIRM</name>
<keyword evidence="1" id="KW-0812">Transmembrane</keyword>
<keyword evidence="1" id="KW-1133">Transmembrane helix</keyword>
<dbReference type="eggNOG" id="ENOG5032X8R">
    <property type="taxonomic scope" value="Bacteria"/>
</dbReference>
<dbReference type="EMBL" id="LT906446">
    <property type="protein sequence ID" value="SNV02817.1"/>
    <property type="molecule type" value="Genomic_DNA"/>
</dbReference>
<organism evidence="2 3">
    <name type="scientific">Megamonas hypermegale</name>
    <dbReference type="NCBI Taxonomy" id="158847"/>
    <lineage>
        <taxon>Bacteria</taxon>
        <taxon>Bacillati</taxon>
        <taxon>Bacillota</taxon>
        <taxon>Negativicutes</taxon>
        <taxon>Selenomonadales</taxon>
        <taxon>Selenomonadaceae</taxon>
        <taxon>Megamonas</taxon>
    </lineage>
</organism>
<proteinExistence type="predicted"/>
<sequence length="166" mass="19701">MKLYNIIFPIWLLWIFPTTWLFIMPANLLFDALIIVLTLKVLKISNIKTILKTVIWRTWICGFLADFVGCLILFSVNIIKFSPENPLHWWWNDNMMAINYNAFTNVYVFILMTFAVFISAYLIYWFNSRFCLREALISPQERQKLSISLAIFTAPYVFYLPTSLLF</sequence>
<feature type="transmembrane region" description="Helical" evidence="1">
    <location>
        <begin position="54"/>
        <end position="78"/>
    </location>
</feature>
<protein>
    <submittedName>
        <fullName evidence="2">Uncharacterized protein</fullName>
    </submittedName>
</protein>
<dbReference type="GeneID" id="78507673"/>
<evidence type="ECO:0000313" key="3">
    <source>
        <dbReference type="Proteomes" id="UP000215383"/>
    </source>
</evidence>
<gene>
    <name evidence="2" type="ORF">SAMEA4364220_01680</name>
</gene>
<evidence type="ECO:0000313" key="2">
    <source>
        <dbReference type="EMBL" id="SNV02817.1"/>
    </source>
</evidence>
<evidence type="ECO:0000256" key="1">
    <source>
        <dbReference type="SAM" id="Phobius"/>
    </source>
</evidence>
<feature type="transmembrane region" description="Helical" evidence="1">
    <location>
        <begin position="98"/>
        <end position="124"/>
    </location>
</feature>
<keyword evidence="1" id="KW-0472">Membrane</keyword>
<reference evidence="2 3" key="1">
    <citation type="submission" date="2017-06" db="EMBL/GenBank/DDBJ databases">
        <authorList>
            <consortium name="Pathogen Informatics"/>
        </authorList>
    </citation>
    <scope>NUCLEOTIDE SEQUENCE [LARGE SCALE GENOMIC DNA]</scope>
    <source>
        <strain evidence="2 3">NCTC10570</strain>
    </source>
</reference>
<keyword evidence="3" id="KW-1185">Reference proteome</keyword>